<dbReference type="Proteomes" id="UP000255423">
    <property type="component" value="Unassembled WGS sequence"/>
</dbReference>
<dbReference type="InterPro" id="IPR010037">
    <property type="entry name" value="FkbH_domain"/>
</dbReference>
<evidence type="ECO:0000259" key="1">
    <source>
        <dbReference type="Pfam" id="PF21211"/>
    </source>
</evidence>
<dbReference type="InterPro" id="IPR049369">
    <property type="entry name" value="BF1531-like_N"/>
</dbReference>
<dbReference type="NCBIfam" id="TIGR01686">
    <property type="entry name" value="FkbH"/>
    <property type="match status" value="1"/>
</dbReference>
<proteinExistence type="predicted"/>
<sequence length="593" mass="69068">MLDALTYPFDGSQIVAQKRKIKKQLLGCDKPIIKKNVAILGGSTTSEIKNILELFLLKDGIQPVFYESEYNRFYEDSLFDNPELNAFKPDVIYVYTTNRNLKNVPDVNISAEEVKALLNEDYCRFEQVWMTLRNKYNCEIIQNNFERPLYRLLDNRDCYDIHGKTHYIYKLNGLLYEFAQNNEWFHVCDLDYVSSDYGLRQWQNPRNWYMYKYALPIDAIPYLAYNVANIIKALYGRNKKGLVLDCDNTLWGGVIGDDGVEGIEIGEENAEAEAYAEFQRYLKSLKTIGVILNIDSKNDLNNALKGFEHRDSVLSKNDFVEIRANWENKDRNLADIAKSLNLLPESLVFVDDNPAEREIVTSQFSDVVAPKIDSVENYIQIMDRQGVFETVNLSDDDRHRSEMYQKNKERQVLQQRFTDYGEYLRSLEMRAEIVPFEQMSYGRIAQLINKSNQFNLTTRRYSQEQVEEMALSPDYITLQGRLIDKFGDNGIVSMVIGRIVENECLVDLWVMSCRVLKRDLELAMMDALVRECQKRSLKKILGIYIPTAKNVLVKDHYETLGFMKMQKHDGDITEWEFPLSSNYVNKNTVIKVN</sequence>
<dbReference type="GO" id="GO:0016788">
    <property type="term" value="F:hydrolase activity, acting on ester bonds"/>
    <property type="evidence" value="ECO:0007669"/>
    <property type="project" value="UniProtKB-ARBA"/>
</dbReference>
<dbReference type="AlphaFoldDB" id="A0A380S4A5"/>
<dbReference type="InterPro" id="IPR010033">
    <property type="entry name" value="HAD_SF_ppase_IIIC"/>
</dbReference>
<dbReference type="Gene3D" id="3.40.50.1000">
    <property type="entry name" value="HAD superfamily/HAD-like"/>
    <property type="match status" value="1"/>
</dbReference>
<reference evidence="2 3" key="1">
    <citation type="submission" date="2017-08" db="EMBL/GenBank/DDBJ databases">
        <authorList>
            <person name="de Groot N.N."/>
        </authorList>
    </citation>
    <scope>NUCLEOTIDE SEQUENCE [LARGE SCALE GENOMIC DNA]</scope>
    <source>
        <strain evidence="2 3">HM2</strain>
    </source>
</reference>
<gene>
    <name evidence="2" type="ORF">SAMN05661053_1430</name>
</gene>
<dbReference type="InterPro" id="IPR036412">
    <property type="entry name" value="HAD-like_sf"/>
</dbReference>
<protein>
    <submittedName>
        <fullName evidence="2">HAD-superfamily phosphatase, subfamily IIIC/FkbH-like domain-containing protein</fullName>
    </submittedName>
</protein>
<dbReference type="NCBIfam" id="TIGR01681">
    <property type="entry name" value="HAD-SF-IIIC"/>
    <property type="match status" value="1"/>
</dbReference>
<organism evidence="2 3">
    <name type="scientific">Fibrobacter succinogenes</name>
    <name type="common">Bacteroides succinogenes</name>
    <dbReference type="NCBI Taxonomy" id="833"/>
    <lineage>
        <taxon>Bacteria</taxon>
        <taxon>Pseudomonadati</taxon>
        <taxon>Fibrobacterota</taxon>
        <taxon>Fibrobacteria</taxon>
        <taxon>Fibrobacterales</taxon>
        <taxon>Fibrobacteraceae</taxon>
        <taxon>Fibrobacter</taxon>
    </lineage>
</organism>
<evidence type="ECO:0000313" key="2">
    <source>
        <dbReference type="EMBL" id="SUQ24039.1"/>
    </source>
</evidence>
<name>A0A380S4A5_FIBSU</name>
<dbReference type="Gene3D" id="3.40.50.1110">
    <property type="entry name" value="SGNH hydrolase"/>
    <property type="match status" value="1"/>
</dbReference>
<dbReference type="InterPro" id="IPR036514">
    <property type="entry name" value="SGNH_hydro_sf"/>
</dbReference>
<feature type="domain" description="BF1531-like N-terminal" evidence="1">
    <location>
        <begin position="37"/>
        <end position="232"/>
    </location>
</feature>
<dbReference type="InterPro" id="IPR023214">
    <property type="entry name" value="HAD_sf"/>
</dbReference>
<dbReference type="Pfam" id="PF21211">
    <property type="entry name" value="FkbH_N"/>
    <property type="match status" value="1"/>
</dbReference>
<accession>A0A380S4A5</accession>
<dbReference type="RefSeq" id="WP_109572637.1">
    <property type="nucleotide sequence ID" value="NZ_UHJL01000002.1"/>
</dbReference>
<dbReference type="SUPFAM" id="SSF56784">
    <property type="entry name" value="HAD-like"/>
    <property type="match status" value="1"/>
</dbReference>
<dbReference type="EMBL" id="UHJL01000002">
    <property type="protein sequence ID" value="SUQ24039.1"/>
    <property type="molecule type" value="Genomic_DNA"/>
</dbReference>
<evidence type="ECO:0000313" key="3">
    <source>
        <dbReference type="Proteomes" id="UP000255423"/>
    </source>
</evidence>